<feature type="coiled-coil region" evidence="1">
    <location>
        <begin position="429"/>
        <end position="484"/>
    </location>
</feature>
<sequence>MAIYLALAPLAMVAHGSQVTPVQKVVTLMEEMVEKGKSETENEKTQFAEYVKFCEDTTSAKKTAIEEADARIESLTASIDKASSDVDQLTTEIAELDNIIASTSAEKANATSIRQKEAADYSATLTDYVDSITAMGKALTALKEQPQTRPQTTSLVQLSDLYQTRKLSPSEASKYLDAFLTGHTAGKTESLLSEAQEAQAQPAAGYEFQSDGVIEMLEKLEVQFKEEKNSLKLEEQKKKTAFQNLITGLDSENTDATKSKQTKLKEKASISEQKAKDESELADTTSTRKEDAKYKKDLEMSWEARAAEFKSRQKLRGEELEALGKAIDIISGDAVTGAGKHLPGLLQSGTAMAVVSVNRSLRTPSFRKVADFLQEKAAVLHSQELAALAMRLQADPIDKVKEMIENMITRMEKDAAAEATKKAWCQEELSENEEARGAKNDEIEALEADEAKLKSSLQQLAADLQALDEQVKDMNAAMTEATSIRQKEKEENTVAIKDAKAAQAAVAEALSVLNEFYAKAGQATALVQAQARAGPQPFEKPYTGMGSESGGVLGMIEVIQSDFARLEAETTAAEQSAAKEYESFMDESKLDMASKEKDISHKSSRKDSETQALSSLQADLANVKKELSAVMKTYEELKPQCADESASYEERKAKRDAEIKSLEEALKALNIAR</sequence>
<evidence type="ECO:0000256" key="1">
    <source>
        <dbReference type="SAM" id="Coils"/>
    </source>
</evidence>
<reference evidence="4" key="1">
    <citation type="submission" date="2021-02" db="EMBL/GenBank/DDBJ databases">
        <authorList>
            <person name="Dougan E. K."/>
            <person name="Rhodes N."/>
            <person name="Thang M."/>
            <person name="Chan C."/>
        </authorList>
    </citation>
    <scope>NUCLEOTIDE SEQUENCE</scope>
</reference>
<dbReference type="OrthoDB" id="431271at2759"/>
<name>A0A812TQR4_9DINO</name>
<dbReference type="AlphaFoldDB" id="A0A812TQR4"/>
<keyword evidence="3" id="KW-0732">Signal</keyword>
<evidence type="ECO:0000256" key="2">
    <source>
        <dbReference type="SAM" id="MobiDB-lite"/>
    </source>
</evidence>
<feature type="chain" id="PRO_5032769136" evidence="3">
    <location>
        <begin position="17"/>
        <end position="673"/>
    </location>
</feature>
<evidence type="ECO:0000256" key="3">
    <source>
        <dbReference type="SAM" id="SignalP"/>
    </source>
</evidence>
<proteinExistence type="predicted"/>
<comment type="caution">
    <text evidence="4">The sequence shown here is derived from an EMBL/GenBank/DDBJ whole genome shotgun (WGS) entry which is preliminary data.</text>
</comment>
<feature type="signal peptide" evidence="3">
    <location>
        <begin position="1"/>
        <end position="16"/>
    </location>
</feature>
<evidence type="ECO:0000313" key="5">
    <source>
        <dbReference type="Proteomes" id="UP000601435"/>
    </source>
</evidence>
<dbReference type="EMBL" id="CAJNJA010024863">
    <property type="protein sequence ID" value="CAE7533389.1"/>
    <property type="molecule type" value="Genomic_DNA"/>
</dbReference>
<dbReference type="Proteomes" id="UP000601435">
    <property type="component" value="Unassembled WGS sequence"/>
</dbReference>
<protein>
    <submittedName>
        <fullName evidence="4">CPK2 protein</fullName>
    </submittedName>
</protein>
<keyword evidence="5" id="KW-1185">Reference proteome</keyword>
<feature type="compositionally biased region" description="Basic and acidic residues" evidence="2">
    <location>
        <begin position="255"/>
        <end position="279"/>
    </location>
</feature>
<feature type="compositionally biased region" description="Basic and acidic residues" evidence="2">
    <location>
        <begin position="593"/>
        <end position="609"/>
    </location>
</feature>
<organism evidence="4 5">
    <name type="scientific">Symbiodinium necroappetens</name>
    <dbReference type="NCBI Taxonomy" id="1628268"/>
    <lineage>
        <taxon>Eukaryota</taxon>
        <taxon>Sar</taxon>
        <taxon>Alveolata</taxon>
        <taxon>Dinophyceae</taxon>
        <taxon>Suessiales</taxon>
        <taxon>Symbiodiniaceae</taxon>
        <taxon>Symbiodinium</taxon>
    </lineage>
</organism>
<accession>A0A812TQR4</accession>
<keyword evidence="1" id="KW-0175">Coiled coil</keyword>
<feature type="region of interest" description="Disordered" evidence="2">
    <location>
        <begin position="593"/>
        <end position="613"/>
    </location>
</feature>
<feature type="region of interest" description="Disordered" evidence="2">
    <location>
        <begin position="253"/>
        <end position="290"/>
    </location>
</feature>
<evidence type="ECO:0000313" key="4">
    <source>
        <dbReference type="EMBL" id="CAE7533389.1"/>
    </source>
</evidence>
<feature type="coiled-coil region" evidence="1">
    <location>
        <begin position="65"/>
        <end position="106"/>
    </location>
</feature>
<gene>
    <name evidence="4" type="primary">CPK2</name>
    <name evidence="4" type="ORF">SNEC2469_LOCUS15335</name>
</gene>